<accession>A0A1I6TT62</accession>
<name>A0A1I6TT62_9EURY</name>
<keyword evidence="2" id="KW-1185">Reference proteome</keyword>
<dbReference type="EMBL" id="FOZS01000003">
    <property type="protein sequence ID" value="SFS92258.1"/>
    <property type="molecule type" value="Genomic_DNA"/>
</dbReference>
<dbReference type="AlphaFoldDB" id="A0A1I6TT62"/>
<evidence type="ECO:0000313" key="1">
    <source>
        <dbReference type="EMBL" id="SFS92258.1"/>
    </source>
</evidence>
<sequence length="35" mass="3951">MSVEVDGHHRQQYHVAVNRLRLTFESNGVTVKAGD</sequence>
<proteinExistence type="predicted"/>
<reference evidence="2" key="1">
    <citation type="submission" date="2016-10" db="EMBL/GenBank/DDBJ databases">
        <authorList>
            <person name="Varghese N."/>
            <person name="Submissions S."/>
        </authorList>
    </citation>
    <scope>NUCLEOTIDE SEQUENCE [LARGE SCALE GENOMIC DNA]</scope>
    <source>
        <strain evidence="2">DSM 22427</strain>
    </source>
</reference>
<gene>
    <name evidence="1" type="ORF">SAMN04488556_3396</name>
</gene>
<protein>
    <submittedName>
        <fullName evidence="1">Uncharacterized protein</fullName>
    </submittedName>
</protein>
<organism evidence="1 2">
    <name type="scientific">Halostagnicola kamekurae</name>
    <dbReference type="NCBI Taxonomy" id="619731"/>
    <lineage>
        <taxon>Archaea</taxon>
        <taxon>Methanobacteriati</taxon>
        <taxon>Methanobacteriota</taxon>
        <taxon>Stenosarchaea group</taxon>
        <taxon>Halobacteria</taxon>
        <taxon>Halobacteriales</taxon>
        <taxon>Natrialbaceae</taxon>
        <taxon>Halostagnicola</taxon>
    </lineage>
</organism>
<dbReference type="Proteomes" id="UP000199199">
    <property type="component" value="Unassembled WGS sequence"/>
</dbReference>
<evidence type="ECO:0000313" key="2">
    <source>
        <dbReference type="Proteomes" id="UP000199199"/>
    </source>
</evidence>